<dbReference type="PROSITE" id="PS50297">
    <property type="entry name" value="ANK_REP_REGION"/>
    <property type="match status" value="1"/>
</dbReference>
<keyword evidence="4" id="KW-1185">Reference proteome</keyword>
<dbReference type="Proteomes" id="UP000604046">
    <property type="component" value="Unassembled WGS sequence"/>
</dbReference>
<feature type="region of interest" description="Disordered" evidence="2">
    <location>
        <begin position="49"/>
        <end position="89"/>
    </location>
</feature>
<evidence type="ECO:0000256" key="2">
    <source>
        <dbReference type="SAM" id="MobiDB-lite"/>
    </source>
</evidence>
<dbReference type="InterPro" id="IPR036770">
    <property type="entry name" value="Ankyrin_rpt-contain_sf"/>
</dbReference>
<dbReference type="InterPro" id="IPR002110">
    <property type="entry name" value="Ankyrin_rpt"/>
</dbReference>
<dbReference type="SMART" id="SM00248">
    <property type="entry name" value="ANK"/>
    <property type="match status" value="2"/>
</dbReference>
<name>A0A812I6E6_9DINO</name>
<organism evidence="3 4">
    <name type="scientific">Symbiodinium natans</name>
    <dbReference type="NCBI Taxonomy" id="878477"/>
    <lineage>
        <taxon>Eukaryota</taxon>
        <taxon>Sar</taxon>
        <taxon>Alveolata</taxon>
        <taxon>Dinophyceae</taxon>
        <taxon>Suessiales</taxon>
        <taxon>Symbiodiniaceae</taxon>
        <taxon>Symbiodinium</taxon>
    </lineage>
</organism>
<dbReference type="Pfam" id="PF00023">
    <property type="entry name" value="Ank"/>
    <property type="match status" value="1"/>
</dbReference>
<evidence type="ECO:0000313" key="4">
    <source>
        <dbReference type="Proteomes" id="UP000604046"/>
    </source>
</evidence>
<evidence type="ECO:0000313" key="3">
    <source>
        <dbReference type="EMBL" id="CAE7025011.1"/>
    </source>
</evidence>
<evidence type="ECO:0000256" key="1">
    <source>
        <dbReference type="PROSITE-ProRule" id="PRU00023"/>
    </source>
</evidence>
<dbReference type="SUPFAM" id="SSF48403">
    <property type="entry name" value="Ankyrin repeat"/>
    <property type="match status" value="1"/>
</dbReference>
<reference evidence="3" key="1">
    <citation type="submission" date="2021-02" db="EMBL/GenBank/DDBJ databases">
        <authorList>
            <person name="Dougan E. K."/>
            <person name="Rhodes N."/>
            <person name="Thang M."/>
            <person name="Chan C."/>
        </authorList>
    </citation>
    <scope>NUCLEOTIDE SEQUENCE</scope>
</reference>
<protein>
    <submittedName>
        <fullName evidence="3">Uncharacterized protein</fullName>
    </submittedName>
</protein>
<dbReference type="PROSITE" id="PS50088">
    <property type="entry name" value="ANK_REPEAT"/>
    <property type="match status" value="1"/>
</dbReference>
<dbReference type="OrthoDB" id="438900at2759"/>
<accession>A0A812I6E6</accession>
<feature type="repeat" description="ANK" evidence="1">
    <location>
        <begin position="500"/>
        <end position="532"/>
    </location>
</feature>
<proteinExistence type="predicted"/>
<comment type="caution">
    <text evidence="3">The sequence shown here is derived from an EMBL/GenBank/DDBJ whole genome shotgun (WGS) entry which is preliminary data.</text>
</comment>
<sequence>MAPMGDDTPGQCRWAALAGAEAAIAPSKLVDLPPKEQVARGRELLSMLGCGREDSAKSPAAQKSRESDRMDSGASMASSMSRHLDSLASQSQDAHVSSFAPAATTVGVQQVVSYDGSEWMVQGGFGSRPDDTTAAPNAPLWGSSAASGSVHTASAGTPWSATNAILTNWSMGMPSTAVAAATVTPIAVMGATGPAVWQPLDSGSTGSLAGWTAGAAMTIPSDMQCMTAAPGMGIDLAVPVPMPMVMASSSELGSSMLSRNQMRAEAAPCTFLVPCHSASERKDRFPSPARAACHANFFVREQGRTPKEGSGTKRWMLSACRNSARLLACKLPAKTLPSSSEPVSYGVISERSPAIINLPPTLLPLSLEGSRTPGYRNPSLNDHPKPTPGTQLEVARQSEQYLERRGCDPRPGMRVHRKVVVQAGTLPSCCTVQPANEDSRGVLNQRLLAACRDNDIGALKMALEEGAFLETRRPFVMRPKPPSGVFGDEGHQIKRKTPKEGLTPLMYASQNGSVSAVHMLMEARANIMAKDEETFVG</sequence>
<dbReference type="Gene3D" id="1.25.40.20">
    <property type="entry name" value="Ankyrin repeat-containing domain"/>
    <property type="match status" value="1"/>
</dbReference>
<dbReference type="EMBL" id="CAJNDS010000191">
    <property type="protein sequence ID" value="CAE7025011.1"/>
    <property type="molecule type" value="Genomic_DNA"/>
</dbReference>
<dbReference type="AlphaFoldDB" id="A0A812I6E6"/>
<feature type="compositionally biased region" description="Low complexity" evidence="2">
    <location>
        <begin position="72"/>
        <end position="81"/>
    </location>
</feature>
<keyword evidence="1" id="KW-0040">ANK repeat</keyword>
<gene>
    <name evidence="3" type="ORF">SNAT2548_LOCUS3152</name>
</gene>